<reference evidence="3" key="2">
    <citation type="submission" date="2015-08" db="EMBL/GenBank/DDBJ databases">
        <title>Complete DNA Sequence of Pseudomonas syringae pv. actinidiae, the Causal Agent of Kiwifruit Canker Disease.</title>
        <authorList>
            <person name="Rikkerink E.H.A."/>
            <person name="Fineran P.C."/>
        </authorList>
    </citation>
    <scope>NUCLEOTIDE SEQUENCE</scope>
    <source>
        <strain evidence="3">SkMP5</strain>
    </source>
</reference>
<dbReference type="EMBL" id="DF952378">
    <property type="protein sequence ID" value="GAN44486.1"/>
    <property type="molecule type" value="Genomic_DNA"/>
</dbReference>
<feature type="transmembrane region" description="Helical" evidence="1">
    <location>
        <begin position="160"/>
        <end position="183"/>
    </location>
</feature>
<evidence type="ECO:0000313" key="3">
    <source>
        <dbReference type="EMBL" id="GAP65808.1"/>
    </source>
</evidence>
<organism evidence="3">
    <name type="scientific">Mizugakiibacter sediminis</name>
    <dbReference type="NCBI Taxonomy" id="1475481"/>
    <lineage>
        <taxon>Bacteria</taxon>
        <taxon>Pseudomonadati</taxon>
        <taxon>Pseudomonadota</taxon>
        <taxon>Gammaproteobacteria</taxon>
        <taxon>Lysobacterales</taxon>
        <taxon>Rhodanobacteraceae</taxon>
        <taxon>Mizugakiibacter</taxon>
    </lineage>
</organism>
<keyword evidence="4" id="KW-1185">Reference proteome</keyword>
<keyword evidence="1" id="KW-0812">Transmembrane</keyword>
<accession>A0A0K8QLS0</accession>
<name>A0A0K8QLS0_9GAMM</name>
<dbReference type="AlphaFoldDB" id="A0A0K8QLS0"/>
<protein>
    <recommendedName>
        <fullName evidence="5">Transmembrane protein</fullName>
    </recommendedName>
</protein>
<reference evidence="2" key="1">
    <citation type="submission" date="2015-03" db="EMBL/GenBank/DDBJ databases">
        <title>Draft genome sequence of Mizugakiibacter sediminis skMP5.</title>
        <authorList>
            <person name="Watanabe T."/>
            <person name="Kojima H."/>
            <person name="Fukui M."/>
        </authorList>
    </citation>
    <scope>NUCLEOTIDE SEQUENCE</scope>
    <source>
        <strain evidence="2">SkMP5</strain>
    </source>
</reference>
<evidence type="ECO:0000313" key="4">
    <source>
        <dbReference type="Proteomes" id="UP000253740"/>
    </source>
</evidence>
<keyword evidence="1" id="KW-0472">Membrane</keyword>
<proteinExistence type="predicted"/>
<keyword evidence="1" id="KW-1133">Transmembrane helix</keyword>
<evidence type="ECO:0008006" key="5">
    <source>
        <dbReference type="Google" id="ProtNLM"/>
    </source>
</evidence>
<dbReference type="RefSeq" id="WP_062535911.1">
    <property type="nucleotide sequence ID" value="NZ_DF970177.1"/>
</dbReference>
<dbReference type="OrthoDB" id="7571741at2"/>
<dbReference type="EMBL" id="DF970177">
    <property type="protein sequence ID" value="GAP65808.1"/>
    <property type="molecule type" value="Genomic_DNA"/>
</dbReference>
<feature type="transmembrane region" description="Helical" evidence="1">
    <location>
        <begin position="113"/>
        <end position="131"/>
    </location>
</feature>
<feature type="transmembrane region" description="Helical" evidence="1">
    <location>
        <begin position="6"/>
        <end position="27"/>
    </location>
</feature>
<feature type="transmembrane region" description="Helical" evidence="1">
    <location>
        <begin position="71"/>
        <end position="92"/>
    </location>
</feature>
<evidence type="ECO:0000313" key="2">
    <source>
        <dbReference type="EMBL" id="GAN44486.1"/>
    </source>
</evidence>
<dbReference type="HOGENOM" id="CLU_1452498_0_0_6"/>
<gene>
    <name evidence="2" type="ORF">MBSD_1021</name>
    <name evidence="3" type="ORF">MBSD_n1099</name>
</gene>
<evidence type="ECO:0000256" key="1">
    <source>
        <dbReference type="SAM" id="Phobius"/>
    </source>
</evidence>
<sequence length="186" mass="21563">MSDFEYISVLLSILLGLGIAQLLSGIARLVRDGRRLAPAWWLMVMAATLLLAHFQVWWVSFGWRFVQAWTFFGYAAFMVMPMLLYLLAYLILPADLLLDGREWVREFLARRRAFYAIVALVPPASFFQQWMLSRLVFDFDTAMRLLWLALAVPGFVSRRVAVQAALAVTYFVVFVIYICMLFVRMQ</sequence>
<dbReference type="STRING" id="1475481.GCA_000953855_01119"/>
<feature type="transmembrane region" description="Helical" evidence="1">
    <location>
        <begin position="39"/>
        <end position="59"/>
    </location>
</feature>
<dbReference type="Proteomes" id="UP000253740">
    <property type="component" value="Unassembled WGS sequence"/>
</dbReference>